<dbReference type="eggNOG" id="COG3714">
    <property type="taxonomic scope" value="Bacteria"/>
</dbReference>
<feature type="transmembrane region" description="Helical" evidence="12">
    <location>
        <begin position="59"/>
        <end position="83"/>
    </location>
</feature>
<dbReference type="HOGENOM" id="CLU_079086_1_0_10"/>
<evidence type="ECO:0000256" key="10">
    <source>
        <dbReference type="ARBA" id="ARBA00023098"/>
    </source>
</evidence>
<dbReference type="GO" id="GO:0016020">
    <property type="term" value="C:membrane"/>
    <property type="evidence" value="ECO:0007669"/>
    <property type="project" value="InterPro"/>
</dbReference>
<keyword evidence="10" id="KW-0443">Lipid metabolism</keyword>
<reference evidence="14" key="1">
    <citation type="journal article" date="2013" name="Stand. Genomic Sci.">
        <title>Complete genome sequence of the bile-resistant pigment-producing anaerobe Alistipes finegoldii type strain (AHN2437(T)).</title>
        <authorList>
            <person name="Mavromatis K."/>
            <person name="Stackebrandt E."/>
            <person name="Munk C."/>
            <person name="Lapidus A."/>
            <person name="Nolan M."/>
            <person name="Lucas S."/>
            <person name="Hammon N."/>
            <person name="Deshpande S."/>
            <person name="Cheng J.F."/>
            <person name="Tapia R."/>
            <person name="Goodwin L.A."/>
            <person name="Pitluck S."/>
            <person name="Liolios K."/>
            <person name="Pagani I."/>
            <person name="Ivanova N."/>
            <person name="Mikhailova N."/>
            <person name="Huntemann M."/>
            <person name="Pati A."/>
            <person name="Chen A."/>
            <person name="Palaniappan K."/>
            <person name="Land M."/>
            <person name="Hauser L."/>
            <person name="Rohde M."/>
            <person name="Gronow S."/>
            <person name="Goker M."/>
            <person name="Detter J.C."/>
            <person name="Bristow J."/>
            <person name="Eisen J.A."/>
            <person name="Markowitz V."/>
            <person name="Hugenholtz P."/>
            <person name="Kyrpides N.C."/>
            <person name="Klenk H.P."/>
            <person name="Woyke T."/>
        </authorList>
    </citation>
    <scope>NUCLEOTIDE SEQUENCE</scope>
    <source>
        <strain evidence="14">DSM 17242 / JCM 16770 / AHN 2437 / CCUG 46020 / CIP 107999</strain>
    </source>
</reference>
<dbReference type="Proteomes" id="UP000006052">
    <property type="component" value="Chromosome"/>
</dbReference>
<evidence type="ECO:0000256" key="6">
    <source>
        <dbReference type="ARBA" id="ARBA00022692"/>
    </source>
</evidence>
<evidence type="ECO:0000256" key="2">
    <source>
        <dbReference type="ARBA" id="ARBA00004496"/>
    </source>
</evidence>
<name>I3YQZ1_ALIFI</name>
<organism evidence="13 14">
    <name type="scientific">Alistipes finegoldii (strain DSM 17242 / JCM 16770 / CCUG 46020 / CIP 107999 / KCTC 15236 / AHN 2437)</name>
    <dbReference type="NCBI Taxonomy" id="679935"/>
    <lineage>
        <taxon>Bacteria</taxon>
        <taxon>Pseudomonadati</taxon>
        <taxon>Bacteroidota</taxon>
        <taxon>Bacteroidia</taxon>
        <taxon>Bacteroidales</taxon>
        <taxon>Rikenellaceae</taxon>
        <taxon>Alistipes</taxon>
    </lineage>
</organism>
<dbReference type="RefSeq" id="WP_014776511.1">
    <property type="nucleotide sequence ID" value="NC_018011.1"/>
</dbReference>
<accession>I3YQZ1</accession>
<evidence type="ECO:0000256" key="3">
    <source>
        <dbReference type="ARBA" id="ARBA00007375"/>
    </source>
</evidence>
<feature type="transmembrane region" description="Helical" evidence="12">
    <location>
        <begin position="103"/>
        <end position="120"/>
    </location>
</feature>
<comment type="subunit">
    <text evidence="4">Homodimer.</text>
</comment>
<dbReference type="GO" id="GO:0006629">
    <property type="term" value="P:lipid metabolic process"/>
    <property type="evidence" value="ECO:0007669"/>
    <property type="project" value="UniProtKB-KW"/>
</dbReference>
<sequence>MQRTSRTLCLTTLLFAAGAALFFTKAAVIPYKVAYPVLLLSLSLFYLRLKPLIPVGAALLLSAVGDAAGAGGMFIPQMLFFALAHGAYMCYFLPQAQLAPRPFVWPVLTALLLFLFVCIVPRAADPAERAGVAVYGLVIAGMLYSALQYRGAYAAWFRLAALLFVFSDSVIAWGRFVAPVPCRTCVVMITYYAAQYLFYLFAVRAATLSDSPH</sequence>
<evidence type="ECO:0000313" key="14">
    <source>
        <dbReference type="Proteomes" id="UP000006052"/>
    </source>
</evidence>
<evidence type="ECO:0000256" key="9">
    <source>
        <dbReference type="ARBA" id="ARBA00022989"/>
    </source>
</evidence>
<evidence type="ECO:0000256" key="7">
    <source>
        <dbReference type="ARBA" id="ARBA00022801"/>
    </source>
</evidence>
<evidence type="ECO:0000256" key="5">
    <source>
        <dbReference type="ARBA" id="ARBA00022490"/>
    </source>
</evidence>
<dbReference type="STRING" id="679935.Alfi_3173"/>
<feature type="transmembrane region" description="Helical" evidence="12">
    <location>
        <begin position="185"/>
        <end position="206"/>
    </location>
</feature>
<dbReference type="PANTHER" id="PTHR31885:SF7">
    <property type="entry name" value="LYSOPLASMALOGENASE"/>
    <property type="match status" value="1"/>
</dbReference>
<protein>
    <submittedName>
        <fullName evidence="13">YhhN-like protein</fullName>
    </submittedName>
</protein>
<dbReference type="EMBL" id="CP003274">
    <property type="protein sequence ID" value="AFL79409.1"/>
    <property type="molecule type" value="Genomic_DNA"/>
</dbReference>
<evidence type="ECO:0000256" key="1">
    <source>
        <dbReference type="ARBA" id="ARBA00004477"/>
    </source>
</evidence>
<dbReference type="GO" id="GO:0005737">
    <property type="term" value="C:cytoplasm"/>
    <property type="evidence" value="ECO:0007669"/>
    <property type="project" value="UniProtKB-SubCell"/>
</dbReference>
<feature type="transmembrane region" description="Helical" evidence="12">
    <location>
        <begin position="132"/>
        <end position="149"/>
    </location>
</feature>
<dbReference type="PATRIC" id="fig|679935.3.peg.3095"/>
<dbReference type="Pfam" id="PF07947">
    <property type="entry name" value="YhhN"/>
    <property type="match status" value="1"/>
</dbReference>
<comment type="subcellular location">
    <subcellularLocation>
        <location evidence="2">Cytoplasm</location>
    </subcellularLocation>
    <subcellularLocation>
        <location evidence="1">Endoplasmic reticulum membrane</location>
        <topology evidence="1">Multi-pass membrane protein</topology>
    </subcellularLocation>
</comment>
<dbReference type="PANTHER" id="PTHR31885">
    <property type="entry name" value="GH04784P"/>
    <property type="match status" value="1"/>
</dbReference>
<keyword evidence="6 12" id="KW-0812">Transmembrane</keyword>
<dbReference type="KEGG" id="afd:Alfi_3173"/>
<feature type="transmembrane region" description="Helical" evidence="12">
    <location>
        <begin position="155"/>
        <end position="173"/>
    </location>
</feature>
<keyword evidence="7" id="KW-0378">Hydrolase</keyword>
<evidence type="ECO:0000256" key="11">
    <source>
        <dbReference type="ARBA" id="ARBA00023136"/>
    </source>
</evidence>
<keyword evidence="11 12" id="KW-0472">Membrane</keyword>
<keyword evidence="8" id="KW-0256">Endoplasmic reticulum</keyword>
<evidence type="ECO:0000256" key="4">
    <source>
        <dbReference type="ARBA" id="ARBA00011738"/>
    </source>
</evidence>
<keyword evidence="5" id="KW-0963">Cytoplasm</keyword>
<dbReference type="GO" id="GO:0016787">
    <property type="term" value="F:hydrolase activity"/>
    <property type="evidence" value="ECO:0007669"/>
    <property type="project" value="UniProtKB-KW"/>
</dbReference>
<gene>
    <name evidence="13" type="ordered locus">Alfi_3173</name>
</gene>
<proteinExistence type="inferred from homology"/>
<dbReference type="AlphaFoldDB" id="I3YQZ1"/>
<evidence type="ECO:0000256" key="12">
    <source>
        <dbReference type="SAM" id="Phobius"/>
    </source>
</evidence>
<comment type="similarity">
    <text evidence="3">Belongs to the TMEM86 family.</text>
</comment>
<evidence type="ECO:0000256" key="8">
    <source>
        <dbReference type="ARBA" id="ARBA00022824"/>
    </source>
</evidence>
<keyword evidence="9 12" id="KW-1133">Transmembrane helix</keyword>
<evidence type="ECO:0000313" key="13">
    <source>
        <dbReference type="EMBL" id="AFL79409.1"/>
    </source>
</evidence>
<dbReference type="InterPro" id="IPR012506">
    <property type="entry name" value="TMEM86B-like"/>
</dbReference>